<evidence type="ECO:0000256" key="7">
    <source>
        <dbReference type="ARBA" id="ARBA00022915"/>
    </source>
</evidence>
<evidence type="ECO:0000256" key="13">
    <source>
        <dbReference type="PIRNR" id="PIRNR001365"/>
    </source>
</evidence>
<organism evidence="16 17">
    <name type="scientific">Candidatus Accumulibacter cognatus</name>
    <dbReference type="NCBI Taxonomy" id="2954383"/>
    <lineage>
        <taxon>Bacteria</taxon>
        <taxon>Pseudomonadati</taxon>
        <taxon>Pseudomonadota</taxon>
        <taxon>Betaproteobacteria</taxon>
        <taxon>Candidatus Accumulibacter</taxon>
    </lineage>
</organism>
<dbReference type="InterPro" id="IPR002220">
    <property type="entry name" value="DapA-like"/>
</dbReference>
<gene>
    <name evidence="12 16" type="primary">dapA</name>
    <name evidence="16" type="ORF">AW06_001619</name>
</gene>
<evidence type="ECO:0000256" key="4">
    <source>
        <dbReference type="ARBA" id="ARBA00012086"/>
    </source>
</evidence>
<dbReference type="UniPathway" id="UPA00034">
    <property type="reaction ID" value="UER00017"/>
</dbReference>
<comment type="subunit">
    <text evidence="12">Homotetramer; dimer of dimers.</text>
</comment>
<accession>A0A080M9S9</accession>
<evidence type="ECO:0000256" key="12">
    <source>
        <dbReference type="HAMAP-Rule" id="MF_00418"/>
    </source>
</evidence>
<dbReference type="PANTHER" id="PTHR12128:SF66">
    <property type="entry name" value="4-HYDROXY-2-OXOGLUTARATE ALDOLASE, MITOCHONDRIAL"/>
    <property type="match status" value="1"/>
</dbReference>
<evidence type="ECO:0000256" key="2">
    <source>
        <dbReference type="ARBA" id="ARBA00005120"/>
    </source>
</evidence>
<dbReference type="InterPro" id="IPR013785">
    <property type="entry name" value="Aldolase_TIM"/>
</dbReference>
<evidence type="ECO:0000256" key="10">
    <source>
        <dbReference type="ARBA" id="ARBA00023270"/>
    </source>
</evidence>
<comment type="function">
    <text evidence="1 12">Catalyzes the condensation of (S)-aspartate-beta-semialdehyde [(S)-ASA] and pyruvate to 4-hydroxy-tetrahydrodipicolinate (HTPA).</text>
</comment>
<comment type="similarity">
    <text evidence="3 12 13">Belongs to the DapA family.</text>
</comment>
<feature type="binding site" evidence="12 15">
    <location>
        <position position="223"/>
    </location>
    <ligand>
        <name>pyruvate</name>
        <dbReference type="ChEBI" id="CHEBI:15361"/>
    </ligand>
</feature>
<dbReference type="GO" id="GO:0005829">
    <property type="term" value="C:cytosol"/>
    <property type="evidence" value="ECO:0007669"/>
    <property type="project" value="TreeGrafter"/>
</dbReference>
<proteinExistence type="inferred from homology"/>
<dbReference type="EC" id="4.3.3.7" evidence="4 12"/>
<feature type="site" description="Part of a proton relay during catalysis" evidence="12">
    <location>
        <position position="64"/>
    </location>
</feature>
<evidence type="ECO:0000256" key="9">
    <source>
        <dbReference type="ARBA" id="ARBA00023239"/>
    </source>
</evidence>
<dbReference type="PROSITE" id="PS00665">
    <property type="entry name" value="DHDPS_1"/>
    <property type="match status" value="1"/>
</dbReference>
<dbReference type="CDD" id="cd00950">
    <property type="entry name" value="DHDPS"/>
    <property type="match status" value="1"/>
</dbReference>
<evidence type="ECO:0000256" key="8">
    <source>
        <dbReference type="ARBA" id="ARBA00023154"/>
    </source>
</evidence>
<dbReference type="SMART" id="SM01130">
    <property type="entry name" value="DHDPS"/>
    <property type="match status" value="1"/>
</dbReference>
<protein>
    <recommendedName>
        <fullName evidence="4 12">4-hydroxy-tetrahydrodipicolinate synthase</fullName>
        <shortName evidence="12">HTPA synthase</shortName>
        <ecNumber evidence="4 12">4.3.3.7</ecNumber>
    </recommendedName>
</protein>
<reference evidence="16" key="1">
    <citation type="submission" date="2014-02" db="EMBL/GenBank/DDBJ databases">
        <title>Expanding our view of genomic diversity in Candidatus Accumulibacter clades.</title>
        <authorList>
            <person name="Skennerton C.T."/>
            <person name="Barr J.J."/>
            <person name="Slater F.R."/>
            <person name="Bond P.L."/>
            <person name="Tyson G.W."/>
        </authorList>
    </citation>
    <scope>NUCLEOTIDE SEQUENCE [LARGE SCALE GENOMIC DNA]</scope>
</reference>
<dbReference type="PROSITE" id="PS00666">
    <property type="entry name" value="DHDPS_2"/>
    <property type="match status" value="1"/>
</dbReference>
<dbReference type="PIRSF" id="PIRSF001365">
    <property type="entry name" value="DHDPS"/>
    <property type="match status" value="1"/>
</dbReference>
<dbReference type="HAMAP" id="MF_00418">
    <property type="entry name" value="DapA"/>
    <property type="match status" value="1"/>
</dbReference>
<sequence length="312" mass="33276">MFYFHREDFPVSNCQGAPKTMITGSIVAIVTPMHADGSLDLPGLRRLIDFHVQQGTDAIVIVGTTGESPTVNFEEHCELIRIAVDQAAGRIPMIAGTGANSTAEAIELTRFARQAGVDAALSVVPYYNKPTQEGLYRHFRAIAEAVDLPVILYNVPGRTVADLSNETALRLAEIPNIVGIKDATGNMDRGCELIARAPAGFAVYSGDDASACALILMGASGDISVVANIAPRLMHEMCAAALAGDAIQARTLNARLLDLHRQLFCEANPIPVKWACQQLGLIDGGLRLPLTPLSPDFHARVRAAMQQAGVLV</sequence>
<comment type="caution">
    <text evidence="12">Was originally thought to be a dihydrodipicolinate synthase (DHDPS), catalyzing the condensation of (S)-aspartate-beta-semialdehyde [(S)-ASA] and pyruvate to dihydrodipicolinate (DHDP). However, it was shown in E.coli that the product of the enzymatic reaction is not dihydrodipicolinate but in fact (4S)-4-hydroxy-2,3,4,5-tetrahydro-(2S)-dipicolinic acid (HTPA), and that the consecutive dehydration reaction leading to DHDP is not spontaneous but catalyzed by DapB.</text>
</comment>
<evidence type="ECO:0000256" key="1">
    <source>
        <dbReference type="ARBA" id="ARBA00003294"/>
    </source>
</evidence>
<dbReference type="GO" id="GO:0009089">
    <property type="term" value="P:lysine biosynthetic process via diaminopimelate"/>
    <property type="evidence" value="ECO:0007669"/>
    <property type="project" value="UniProtKB-UniRule"/>
</dbReference>
<keyword evidence="5 12" id="KW-0963">Cytoplasm</keyword>
<dbReference type="InterPro" id="IPR020625">
    <property type="entry name" value="Schiff_base-form_aldolases_AS"/>
</dbReference>
<comment type="catalytic activity">
    <reaction evidence="11 12">
        <text>L-aspartate 4-semialdehyde + pyruvate = (2S,4S)-4-hydroxy-2,3,4,5-tetrahydrodipicolinate + H2O + H(+)</text>
        <dbReference type="Rhea" id="RHEA:34171"/>
        <dbReference type="ChEBI" id="CHEBI:15361"/>
        <dbReference type="ChEBI" id="CHEBI:15377"/>
        <dbReference type="ChEBI" id="CHEBI:15378"/>
        <dbReference type="ChEBI" id="CHEBI:67139"/>
        <dbReference type="ChEBI" id="CHEBI:537519"/>
        <dbReference type="EC" id="4.3.3.7"/>
    </reaction>
</comment>
<evidence type="ECO:0000256" key="11">
    <source>
        <dbReference type="ARBA" id="ARBA00047836"/>
    </source>
</evidence>
<dbReference type="InterPro" id="IPR020624">
    <property type="entry name" value="Schiff_base-form_aldolases_CS"/>
</dbReference>
<dbReference type="EMBL" id="JDST02000031">
    <property type="protein sequence ID" value="KFB77205.1"/>
    <property type="molecule type" value="Genomic_DNA"/>
</dbReference>
<dbReference type="Pfam" id="PF00701">
    <property type="entry name" value="DHDPS"/>
    <property type="match status" value="1"/>
</dbReference>
<dbReference type="Gene3D" id="3.20.20.70">
    <property type="entry name" value="Aldolase class I"/>
    <property type="match status" value="1"/>
</dbReference>
<dbReference type="PRINTS" id="PR00146">
    <property type="entry name" value="DHPICSNTHASE"/>
</dbReference>
<dbReference type="Proteomes" id="UP000021315">
    <property type="component" value="Unassembled WGS sequence"/>
</dbReference>
<feature type="active site" description="Schiff-base intermediate with substrate" evidence="12 14">
    <location>
        <position position="181"/>
    </location>
</feature>
<dbReference type="STRING" id="1453999.AW06_001619"/>
<dbReference type="GO" id="GO:0019877">
    <property type="term" value="P:diaminopimelate biosynthetic process"/>
    <property type="evidence" value="ECO:0007669"/>
    <property type="project" value="UniProtKB-UniRule"/>
</dbReference>
<dbReference type="SUPFAM" id="SSF51569">
    <property type="entry name" value="Aldolase"/>
    <property type="match status" value="1"/>
</dbReference>
<comment type="pathway">
    <text evidence="2 12">Amino-acid biosynthesis; L-lysine biosynthesis via DAP pathway; (S)-tetrahydrodipicolinate from L-aspartate: step 3/4.</text>
</comment>
<evidence type="ECO:0000256" key="5">
    <source>
        <dbReference type="ARBA" id="ARBA00022490"/>
    </source>
</evidence>
<comment type="caution">
    <text evidence="16">The sequence shown here is derived from an EMBL/GenBank/DDBJ whole genome shotgun (WGS) entry which is preliminary data.</text>
</comment>
<feature type="binding site" evidence="12 15">
    <location>
        <position position="65"/>
    </location>
    <ligand>
        <name>pyruvate</name>
        <dbReference type="ChEBI" id="CHEBI:15361"/>
    </ligand>
</feature>
<evidence type="ECO:0000313" key="16">
    <source>
        <dbReference type="EMBL" id="KFB77205.1"/>
    </source>
</evidence>
<name>A0A080M9S9_9PROT</name>
<feature type="site" description="Part of a proton relay during catalysis" evidence="12">
    <location>
        <position position="127"/>
    </location>
</feature>
<dbReference type="NCBIfam" id="TIGR00674">
    <property type="entry name" value="dapA"/>
    <property type="match status" value="1"/>
</dbReference>
<evidence type="ECO:0000256" key="15">
    <source>
        <dbReference type="PIRSR" id="PIRSR001365-2"/>
    </source>
</evidence>
<keyword evidence="8 12" id="KW-0457">Lysine biosynthesis</keyword>
<dbReference type="InterPro" id="IPR005263">
    <property type="entry name" value="DapA"/>
</dbReference>
<evidence type="ECO:0000256" key="3">
    <source>
        <dbReference type="ARBA" id="ARBA00007592"/>
    </source>
</evidence>
<dbReference type="AlphaFoldDB" id="A0A080M9S9"/>
<keyword evidence="17" id="KW-1185">Reference proteome</keyword>
<feature type="active site" description="Proton donor/acceptor" evidence="12 14">
    <location>
        <position position="153"/>
    </location>
</feature>
<dbReference type="GO" id="GO:0008840">
    <property type="term" value="F:4-hydroxy-tetrahydrodipicolinate synthase activity"/>
    <property type="evidence" value="ECO:0007669"/>
    <property type="project" value="UniProtKB-UniRule"/>
</dbReference>
<keyword evidence="9 12" id="KW-0456">Lyase</keyword>
<keyword evidence="10 12" id="KW-0704">Schiff base</keyword>
<comment type="subcellular location">
    <subcellularLocation>
        <location evidence="12">Cytoplasm</location>
    </subcellularLocation>
</comment>
<keyword evidence="6 12" id="KW-0028">Amino-acid biosynthesis</keyword>
<evidence type="ECO:0000256" key="6">
    <source>
        <dbReference type="ARBA" id="ARBA00022605"/>
    </source>
</evidence>
<evidence type="ECO:0000256" key="14">
    <source>
        <dbReference type="PIRSR" id="PIRSR001365-1"/>
    </source>
</evidence>
<evidence type="ECO:0000313" key="17">
    <source>
        <dbReference type="Proteomes" id="UP000021315"/>
    </source>
</evidence>
<dbReference type="PANTHER" id="PTHR12128">
    <property type="entry name" value="DIHYDRODIPICOLINATE SYNTHASE"/>
    <property type="match status" value="1"/>
</dbReference>
<keyword evidence="7 12" id="KW-0220">Diaminopimelate biosynthesis</keyword>